<keyword evidence="9" id="KW-1185">Reference proteome</keyword>
<dbReference type="GO" id="GO:0005576">
    <property type="term" value="C:extracellular region"/>
    <property type="evidence" value="ECO:0007669"/>
    <property type="project" value="UniProtKB-SubCell"/>
</dbReference>
<evidence type="ECO:0000256" key="4">
    <source>
        <dbReference type="ARBA" id="ARBA00022702"/>
    </source>
</evidence>
<evidence type="ECO:0000313" key="9">
    <source>
        <dbReference type="Proteomes" id="UP000030689"/>
    </source>
</evidence>
<dbReference type="KEGG" id="eus:EUTSA_v10026595mg"/>
<evidence type="ECO:0000256" key="1">
    <source>
        <dbReference type="ARBA" id="ARBA00004613"/>
    </source>
</evidence>
<dbReference type="AlphaFoldDB" id="V4ML68"/>
<evidence type="ECO:0000256" key="7">
    <source>
        <dbReference type="SAM" id="SignalP"/>
    </source>
</evidence>
<dbReference type="OMA" id="WSSQRFT"/>
<feature type="chain" id="PRO_5004721853" description="Rapid alkalinization factor 1" evidence="7">
    <location>
        <begin position="23"/>
        <end position="117"/>
    </location>
</feature>
<dbReference type="OrthoDB" id="1921542at2759"/>
<dbReference type="STRING" id="72664.V4ML68"/>
<feature type="signal peptide" evidence="7">
    <location>
        <begin position="1"/>
        <end position="22"/>
    </location>
</feature>
<dbReference type="EMBL" id="KI517384">
    <property type="protein sequence ID" value="ESQ56277.1"/>
    <property type="molecule type" value="Genomic_DNA"/>
</dbReference>
<dbReference type="GO" id="GO:0040008">
    <property type="term" value="P:regulation of growth"/>
    <property type="evidence" value="ECO:0007669"/>
    <property type="project" value="UniProtKB-ARBA"/>
</dbReference>
<evidence type="ECO:0000256" key="3">
    <source>
        <dbReference type="ARBA" id="ARBA00022525"/>
    </source>
</evidence>
<dbReference type="eggNOG" id="ENOG502S5DT">
    <property type="taxonomic scope" value="Eukaryota"/>
</dbReference>
<dbReference type="GO" id="GO:0005179">
    <property type="term" value="F:hormone activity"/>
    <property type="evidence" value="ECO:0007669"/>
    <property type="project" value="UniProtKB-KW"/>
</dbReference>
<sequence>METKIFFTISIIFFNLVGHVISETSSSSSSSSLCNGSVGGCSKVVEKDEMTVVMESWSSQRLMEEQVHKLSYGTLRRNQPACDGGNRGEPYTNKCLPKASNPYSRGCPKIYRCRSDS</sequence>
<accession>V4ML68</accession>
<dbReference type="GO" id="GO:0009506">
    <property type="term" value="C:plasmodesma"/>
    <property type="evidence" value="ECO:0007669"/>
    <property type="project" value="TreeGrafter"/>
</dbReference>
<dbReference type="InterPro" id="IPR008801">
    <property type="entry name" value="RALF"/>
</dbReference>
<comment type="subcellular location">
    <subcellularLocation>
        <location evidence="1">Secreted</location>
    </subcellularLocation>
</comment>
<dbReference type="Proteomes" id="UP000030689">
    <property type="component" value="Unassembled WGS sequence"/>
</dbReference>
<evidence type="ECO:0000256" key="5">
    <source>
        <dbReference type="ARBA" id="ARBA00022729"/>
    </source>
</evidence>
<comment type="similarity">
    <text evidence="2">Belongs to the plant rapid alkalinization factor (RALF) family.</text>
</comment>
<name>V4ML68_EUTSA</name>
<dbReference type="Pfam" id="PF05498">
    <property type="entry name" value="RALF"/>
    <property type="match status" value="1"/>
</dbReference>
<organism evidence="8 9">
    <name type="scientific">Eutrema salsugineum</name>
    <name type="common">Saltwater cress</name>
    <name type="synonym">Sisymbrium salsugineum</name>
    <dbReference type="NCBI Taxonomy" id="72664"/>
    <lineage>
        <taxon>Eukaryota</taxon>
        <taxon>Viridiplantae</taxon>
        <taxon>Streptophyta</taxon>
        <taxon>Embryophyta</taxon>
        <taxon>Tracheophyta</taxon>
        <taxon>Spermatophyta</taxon>
        <taxon>Magnoliopsida</taxon>
        <taxon>eudicotyledons</taxon>
        <taxon>Gunneridae</taxon>
        <taxon>Pentapetalae</taxon>
        <taxon>rosids</taxon>
        <taxon>malvids</taxon>
        <taxon>Brassicales</taxon>
        <taxon>Brassicaceae</taxon>
        <taxon>Eutremeae</taxon>
        <taxon>Eutrema</taxon>
    </lineage>
</organism>
<dbReference type="GO" id="GO:0019722">
    <property type="term" value="P:calcium-mediated signaling"/>
    <property type="evidence" value="ECO:0007669"/>
    <property type="project" value="TreeGrafter"/>
</dbReference>
<dbReference type="Gramene" id="ESQ56277">
    <property type="protein sequence ID" value="ESQ56277"/>
    <property type="gene ID" value="EUTSA_v10026595mg"/>
</dbReference>
<evidence type="ECO:0000256" key="2">
    <source>
        <dbReference type="ARBA" id="ARBA00009178"/>
    </source>
</evidence>
<dbReference type="PANTHER" id="PTHR33136">
    <property type="entry name" value="RAPID ALKALINIZATION FACTOR-LIKE"/>
    <property type="match status" value="1"/>
</dbReference>
<proteinExistence type="inferred from homology"/>
<reference evidence="8 9" key="1">
    <citation type="journal article" date="2013" name="Front. Plant Sci.">
        <title>The Reference Genome of the Halophytic Plant Eutrema salsugineum.</title>
        <authorList>
            <person name="Yang R."/>
            <person name="Jarvis D.E."/>
            <person name="Chen H."/>
            <person name="Beilstein M.A."/>
            <person name="Grimwood J."/>
            <person name="Jenkins J."/>
            <person name="Shu S."/>
            <person name="Prochnik S."/>
            <person name="Xin M."/>
            <person name="Ma C."/>
            <person name="Schmutz J."/>
            <person name="Wing R.A."/>
            <person name="Mitchell-Olds T."/>
            <person name="Schumaker K.S."/>
            <person name="Wang X."/>
        </authorList>
    </citation>
    <scope>NUCLEOTIDE SEQUENCE [LARGE SCALE GENOMIC DNA]</scope>
</reference>
<evidence type="ECO:0000256" key="6">
    <source>
        <dbReference type="ARBA" id="ARBA00023157"/>
    </source>
</evidence>
<keyword evidence="3" id="KW-0964">Secreted</keyword>
<evidence type="ECO:0008006" key="10">
    <source>
        <dbReference type="Google" id="ProtNLM"/>
    </source>
</evidence>
<keyword evidence="4" id="KW-0372">Hormone</keyword>
<keyword evidence="5 7" id="KW-0732">Signal</keyword>
<dbReference type="PANTHER" id="PTHR33136:SF4">
    <property type="entry name" value="PROTEIN RALF-LIKE 32"/>
    <property type="match status" value="1"/>
</dbReference>
<protein>
    <recommendedName>
        <fullName evidence="10">Rapid alkalinization factor 1</fullName>
    </recommendedName>
</protein>
<gene>
    <name evidence="8" type="ORF">EUTSA_v10026595mg</name>
</gene>
<evidence type="ECO:0000313" key="8">
    <source>
        <dbReference type="EMBL" id="ESQ56277.1"/>
    </source>
</evidence>
<keyword evidence="6" id="KW-1015">Disulfide bond</keyword>